<proteinExistence type="predicted"/>
<protein>
    <submittedName>
        <fullName evidence="1">Uncharacterized protein</fullName>
    </submittedName>
</protein>
<evidence type="ECO:0000313" key="2">
    <source>
        <dbReference type="Proteomes" id="UP000029120"/>
    </source>
</evidence>
<reference evidence="2" key="1">
    <citation type="journal article" date="2015" name="Nat. Plants">
        <title>Genome expansion of Arabis alpina linked with retrotransposition and reduced symmetric DNA methylation.</title>
        <authorList>
            <person name="Willing E.M."/>
            <person name="Rawat V."/>
            <person name="Mandakova T."/>
            <person name="Maumus F."/>
            <person name="James G.V."/>
            <person name="Nordstroem K.J."/>
            <person name="Becker C."/>
            <person name="Warthmann N."/>
            <person name="Chica C."/>
            <person name="Szarzynska B."/>
            <person name="Zytnicki M."/>
            <person name="Albani M.C."/>
            <person name="Kiefer C."/>
            <person name="Bergonzi S."/>
            <person name="Castaings L."/>
            <person name="Mateos J.L."/>
            <person name="Berns M.C."/>
            <person name="Bujdoso N."/>
            <person name="Piofczyk T."/>
            <person name="de Lorenzo L."/>
            <person name="Barrero-Sicilia C."/>
            <person name="Mateos I."/>
            <person name="Piednoel M."/>
            <person name="Hagmann J."/>
            <person name="Chen-Min-Tao R."/>
            <person name="Iglesias-Fernandez R."/>
            <person name="Schuster S.C."/>
            <person name="Alonso-Blanco C."/>
            <person name="Roudier F."/>
            <person name="Carbonero P."/>
            <person name="Paz-Ares J."/>
            <person name="Davis S.J."/>
            <person name="Pecinka A."/>
            <person name="Quesneville H."/>
            <person name="Colot V."/>
            <person name="Lysak M.A."/>
            <person name="Weigel D."/>
            <person name="Coupland G."/>
            <person name="Schneeberger K."/>
        </authorList>
    </citation>
    <scope>NUCLEOTIDE SEQUENCE [LARGE SCALE GENOMIC DNA]</scope>
    <source>
        <strain evidence="2">cv. Pajares</strain>
    </source>
</reference>
<sequence>AWLRFLYFIRAEAQPFNNYDIFACVLKGAPRRGARRTEYIDYEPCIAEARLIGKGSCSLAPPHKARLAPRPCTKKF</sequence>
<keyword evidence="2" id="KW-1185">Reference proteome</keyword>
<dbReference type="Proteomes" id="UP000029120">
    <property type="component" value="Unassembled WGS sequence"/>
</dbReference>
<organism evidence="1 2">
    <name type="scientific">Arabis alpina</name>
    <name type="common">Alpine rock-cress</name>
    <dbReference type="NCBI Taxonomy" id="50452"/>
    <lineage>
        <taxon>Eukaryota</taxon>
        <taxon>Viridiplantae</taxon>
        <taxon>Streptophyta</taxon>
        <taxon>Embryophyta</taxon>
        <taxon>Tracheophyta</taxon>
        <taxon>Spermatophyta</taxon>
        <taxon>Magnoliopsida</taxon>
        <taxon>eudicotyledons</taxon>
        <taxon>Gunneridae</taxon>
        <taxon>Pentapetalae</taxon>
        <taxon>rosids</taxon>
        <taxon>malvids</taxon>
        <taxon>Brassicales</taxon>
        <taxon>Brassicaceae</taxon>
        <taxon>Arabideae</taxon>
        <taxon>Arabis</taxon>
    </lineage>
</organism>
<accession>A0A087G0E1</accession>
<evidence type="ECO:0000313" key="1">
    <source>
        <dbReference type="EMBL" id="KFK23343.1"/>
    </source>
</evidence>
<gene>
    <name evidence="1" type="ORF">AALP_AAs49184U000100</name>
</gene>
<dbReference type="EMBL" id="KL979910">
    <property type="protein sequence ID" value="KFK23343.1"/>
    <property type="molecule type" value="Genomic_DNA"/>
</dbReference>
<name>A0A087G0E1_ARAAL</name>
<feature type="non-terminal residue" evidence="1">
    <location>
        <position position="1"/>
    </location>
</feature>
<dbReference type="Gramene" id="KFK23343">
    <property type="protein sequence ID" value="KFK23343"/>
    <property type="gene ID" value="AALP_AAs49184U000100"/>
</dbReference>
<dbReference type="AlphaFoldDB" id="A0A087G0E1"/>